<evidence type="ECO:0000313" key="2">
    <source>
        <dbReference type="EMBL" id="KAF3763116.1"/>
    </source>
</evidence>
<feature type="region of interest" description="Disordered" evidence="1">
    <location>
        <begin position="347"/>
        <end position="373"/>
    </location>
</feature>
<sequence>MSQPHPVLINLPQPSSNPDTPSEIPGTPTSTTTSLSALSTTAIKDGHRGHALPTMGNRSGHQQHASQNSLDAERADRISRLAGLSSVSQLRSPPNAGSQAAANINNNQQTTPTSAGFPQNAAQAVAPHILGVPAYFDSNGQPVAVTKMSTSGTASATESHGVEGEGSLTKWLYHQDIDMMSTATDFGRETEVDSTSGYVGTAHTEQTDMDVDEDNMTNRSMGQFEQDDNMSDDGSASLVGFGEGANSTISGPIYVRRPLPGGMERRSSGFSDGAAVASRRERTEREDTAAVVERRDARIIDGVSSDGAHGAHVAADDEAFVDTTNSGPVPVTGSFQPGINKRVMRERGLEYGQRPGGSPLASPSKRLAFEDQK</sequence>
<feature type="region of interest" description="Disordered" evidence="1">
    <location>
        <begin position="1"/>
        <end position="73"/>
    </location>
</feature>
<dbReference type="EMBL" id="MU032349">
    <property type="protein sequence ID" value="KAF3763116.1"/>
    <property type="molecule type" value="Genomic_DNA"/>
</dbReference>
<evidence type="ECO:0000313" key="3">
    <source>
        <dbReference type="Proteomes" id="UP000803844"/>
    </source>
</evidence>
<dbReference type="AlphaFoldDB" id="A0A9P5CMI1"/>
<dbReference type="Proteomes" id="UP000803844">
    <property type="component" value="Unassembled WGS sequence"/>
</dbReference>
<dbReference type="RefSeq" id="XP_040774095.1">
    <property type="nucleotide sequence ID" value="XM_040922245.1"/>
</dbReference>
<accession>A0A9P5CMI1</accession>
<feature type="compositionally biased region" description="Low complexity" evidence="1">
    <location>
        <begin position="95"/>
        <end position="109"/>
    </location>
</feature>
<dbReference type="GeneID" id="63839374"/>
<organism evidence="2 3">
    <name type="scientific">Cryphonectria parasitica (strain ATCC 38755 / EP155)</name>
    <dbReference type="NCBI Taxonomy" id="660469"/>
    <lineage>
        <taxon>Eukaryota</taxon>
        <taxon>Fungi</taxon>
        <taxon>Dikarya</taxon>
        <taxon>Ascomycota</taxon>
        <taxon>Pezizomycotina</taxon>
        <taxon>Sordariomycetes</taxon>
        <taxon>Sordariomycetidae</taxon>
        <taxon>Diaporthales</taxon>
        <taxon>Cryphonectriaceae</taxon>
        <taxon>Cryphonectria-Endothia species complex</taxon>
        <taxon>Cryphonectria</taxon>
    </lineage>
</organism>
<feature type="region of interest" description="Disordered" evidence="1">
    <location>
        <begin position="87"/>
        <end position="117"/>
    </location>
</feature>
<evidence type="ECO:0000256" key="1">
    <source>
        <dbReference type="SAM" id="MobiDB-lite"/>
    </source>
</evidence>
<feature type="region of interest" description="Disordered" evidence="1">
    <location>
        <begin position="264"/>
        <end position="286"/>
    </location>
</feature>
<protein>
    <submittedName>
        <fullName evidence="2">Uncharacterized protein</fullName>
    </submittedName>
</protein>
<feature type="compositionally biased region" description="Polar residues" evidence="1">
    <location>
        <begin position="56"/>
        <end position="70"/>
    </location>
</feature>
<proteinExistence type="predicted"/>
<name>A0A9P5CMI1_CRYP1</name>
<gene>
    <name evidence="2" type="ORF">M406DRAFT_347008</name>
</gene>
<dbReference type="OrthoDB" id="5315820at2759"/>
<reference evidence="2" key="1">
    <citation type="journal article" date="2020" name="Phytopathology">
        <title>Genome sequence of the chestnut blight fungus Cryphonectria parasitica EP155: A fundamental resource for an archetypical invasive plant pathogen.</title>
        <authorList>
            <person name="Crouch J.A."/>
            <person name="Dawe A."/>
            <person name="Aerts A."/>
            <person name="Barry K."/>
            <person name="Churchill A.C.L."/>
            <person name="Grimwood J."/>
            <person name="Hillman B."/>
            <person name="Milgroom M.G."/>
            <person name="Pangilinan J."/>
            <person name="Smith M."/>
            <person name="Salamov A."/>
            <person name="Schmutz J."/>
            <person name="Yadav J."/>
            <person name="Grigoriev I.V."/>
            <person name="Nuss D."/>
        </authorList>
    </citation>
    <scope>NUCLEOTIDE SEQUENCE</scope>
    <source>
        <strain evidence="2">EP155</strain>
    </source>
</reference>
<comment type="caution">
    <text evidence="2">The sequence shown here is derived from an EMBL/GenBank/DDBJ whole genome shotgun (WGS) entry which is preliminary data.</text>
</comment>
<keyword evidence="3" id="KW-1185">Reference proteome</keyword>
<feature type="compositionally biased region" description="Low complexity" evidence="1">
    <location>
        <begin position="29"/>
        <end position="42"/>
    </location>
</feature>